<dbReference type="EMBL" id="FQUF01000026">
    <property type="protein sequence ID" value="SHF01777.1"/>
    <property type="molecule type" value="Genomic_DNA"/>
</dbReference>
<accession>A0A1M4Y7J2</accession>
<keyword evidence="3 5" id="KW-0378">Hydrolase</keyword>
<name>A0A1M4Y7J2_9LACT</name>
<dbReference type="PANTHER" id="PTHR10429:SF0">
    <property type="entry name" value="DNA-3-METHYLADENINE GLYCOSYLASE"/>
    <property type="match status" value="1"/>
</dbReference>
<evidence type="ECO:0000256" key="2">
    <source>
        <dbReference type="ARBA" id="ARBA00022763"/>
    </source>
</evidence>
<dbReference type="GO" id="GO:0003677">
    <property type="term" value="F:DNA binding"/>
    <property type="evidence" value="ECO:0007669"/>
    <property type="project" value="InterPro"/>
</dbReference>
<dbReference type="InterPro" id="IPR011034">
    <property type="entry name" value="Formyl_transferase-like_C_sf"/>
</dbReference>
<dbReference type="CDD" id="cd00540">
    <property type="entry name" value="AAG"/>
    <property type="match status" value="1"/>
</dbReference>
<gene>
    <name evidence="6" type="ORF">SAMN02745249_01636</name>
</gene>
<dbReference type="OrthoDB" id="9794313at2"/>
<evidence type="ECO:0000256" key="4">
    <source>
        <dbReference type="ARBA" id="ARBA00023204"/>
    </source>
</evidence>
<sequence>MIKIFDIKNTNLSTQQVAKYLLGTKLISETSEGITAGWIVETEAYLGAIDMAAHTYRYRSTPRVEAMYDKAGTIYLYNMMGNILLNIVTKEKGNPEAVLIRAVQPALGLELMEQRRGKKKYEITNGPGKMTQAMGITMAEYGHSITKPPLYIDFSNQKKAETILTTPRIGIPNKENWTKAPLRYIVEGNPYVSRRKGKIDKNNYGWKI</sequence>
<evidence type="ECO:0000256" key="5">
    <source>
        <dbReference type="HAMAP-Rule" id="MF_00527"/>
    </source>
</evidence>
<keyword evidence="2 5" id="KW-0227">DNA damage</keyword>
<dbReference type="InterPro" id="IPR003180">
    <property type="entry name" value="MPG"/>
</dbReference>
<dbReference type="NCBIfam" id="TIGR00567">
    <property type="entry name" value="3mg"/>
    <property type="match status" value="1"/>
</dbReference>
<dbReference type="AlphaFoldDB" id="A0A1M4Y7J2"/>
<comment type="similarity">
    <text evidence="1 5">Belongs to the DNA glycosylase MPG family.</text>
</comment>
<dbReference type="PANTHER" id="PTHR10429">
    <property type="entry name" value="DNA-3-METHYLADENINE GLYCOSYLASE"/>
    <property type="match status" value="1"/>
</dbReference>
<evidence type="ECO:0000256" key="3">
    <source>
        <dbReference type="ARBA" id="ARBA00022801"/>
    </source>
</evidence>
<evidence type="ECO:0000313" key="6">
    <source>
        <dbReference type="EMBL" id="SHF01777.1"/>
    </source>
</evidence>
<dbReference type="STRING" id="1121025.SAMN02745249_01636"/>
<dbReference type="Gene3D" id="3.10.300.10">
    <property type="entry name" value="Methylpurine-DNA glycosylase (MPG)"/>
    <property type="match status" value="1"/>
</dbReference>
<dbReference type="GO" id="GO:0006284">
    <property type="term" value="P:base-excision repair"/>
    <property type="evidence" value="ECO:0007669"/>
    <property type="project" value="InterPro"/>
</dbReference>
<dbReference type="Proteomes" id="UP000184128">
    <property type="component" value="Unassembled WGS sequence"/>
</dbReference>
<reference evidence="6 7" key="1">
    <citation type="submission" date="2016-11" db="EMBL/GenBank/DDBJ databases">
        <authorList>
            <person name="Jaros S."/>
            <person name="Januszkiewicz K."/>
            <person name="Wedrychowicz H."/>
        </authorList>
    </citation>
    <scope>NUCLEOTIDE SEQUENCE [LARGE SCALE GENOMIC DNA]</scope>
    <source>
        <strain evidence="6 7">DSM 15692</strain>
    </source>
</reference>
<dbReference type="FunFam" id="3.10.300.10:FF:000001">
    <property type="entry name" value="Putative 3-methyladenine DNA glycosylase"/>
    <property type="match status" value="1"/>
</dbReference>
<evidence type="ECO:0000256" key="1">
    <source>
        <dbReference type="ARBA" id="ARBA00009232"/>
    </source>
</evidence>
<protein>
    <recommendedName>
        <fullName evidence="5">Putative 3-methyladenine DNA glycosylase</fullName>
        <ecNumber evidence="5">3.2.2.-</ecNumber>
    </recommendedName>
</protein>
<dbReference type="SUPFAM" id="SSF50486">
    <property type="entry name" value="FMT C-terminal domain-like"/>
    <property type="match status" value="1"/>
</dbReference>
<proteinExistence type="inferred from homology"/>
<keyword evidence="4 5" id="KW-0234">DNA repair</keyword>
<dbReference type="InterPro" id="IPR036995">
    <property type="entry name" value="MPG_sf"/>
</dbReference>
<dbReference type="RefSeq" id="WP_073298367.1">
    <property type="nucleotide sequence ID" value="NZ_FQUF01000026.1"/>
</dbReference>
<keyword evidence="7" id="KW-1185">Reference proteome</keyword>
<dbReference type="Pfam" id="PF02245">
    <property type="entry name" value="Pur_DNA_glyco"/>
    <property type="match status" value="1"/>
</dbReference>
<organism evidence="6 7">
    <name type="scientific">Atopostipes suicloacalis DSM 15692</name>
    <dbReference type="NCBI Taxonomy" id="1121025"/>
    <lineage>
        <taxon>Bacteria</taxon>
        <taxon>Bacillati</taxon>
        <taxon>Bacillota</taxon>
        <taxon>Bacilli</taxon>
        <taxon>Lactobacillales</taxon>
        <taxon>Carnobacteriaceae</taxon>
        <taxon>Atopostipes</taxon>
    </lineage>
</organism>
<evidence type="ECO:0000313" key="7">
    <source>
        <dbReference type="Proteomes" id="UP000184128"/>
    </source>
</evidence>
<dbReference type="GO" id="GO:0003905">
    <property type="term" value="F:alkylbase DNA N-glycosylase activity"/>
    <property type="evidence" value="ECO:0007669"/>
    <property type="project" value="InterPro"/>
</dbReference>
<dbReference type="HAMAP" id="MF_00527">
    <property type="entry name" value="3MGH"/>
    <property type="match status" value="1"/>
</dbReference>
<dbReference type="EC" id="3.2.2.-" evidence="5"/>